<accession>A0AAD3H3Y2</accession>
<keyword evidence="2" id="KW-1185">Reference proteome</keyword>
<evidence type="ECO:0008006" key="3">
    <source>
        <dbReference type="Google" id="ProtNLM"/>
    </source>
</evidence>
<dbReference type="AlphaFoldDB" id="A0AAD3H3Y2"/>
<name>A0AAD3H3Y2_9STRA</name>
<sequence>MRATFAKTYNNHTNTSLLKPSLILHVGPRKTGTTTIQGYLFQTNQGHSKSEMNKKKELMKTLEEDKFQMLSLKWSDGKHLIHFFNKLSIHKSYQTGESIYNRIDKELKNNLLTRRKNIAISNEAFSCLNPTVEAKKALEKLFDGYTVKVVMVYRPLMPFIKSLYQEQRRINVKKPDFEGLNHSTFGNEFGEDCQEELASYYAKIWDKPEFGDPLTTFNTFSFLFSKVEVLQLQLSNKIDILEQFACQALDAKNTCHLVKKYGPPERLNLGAEKKKFKLEEDLIVFEAQKRGLYASQSENKNCKRALRRKDHVLFLQQSLDKKNISVTFLQQKCINRKMLMKMKERALESERVLSSGQKFYDPLDNTEFCSLEIASALRNPLILNIIQDPRICVKDKWKKLLFQ</sequence>
<proteinExistence type="predicted"/>
<dbReference type="EMBL" id="BLLK01000029">
    <property type="protein sequence ID" value="GFH49024.1"/>
    <property type="molecule type" value="Genomic_DNA"/>
</dbReference>
<gene>
    <name evidence="1" type="ORF">CTEN210_05500</name>
</gene>
<evidence type="ECO:0000313" key="1">
    <source>
        <dbReference type="EMBL" id="GFH49024.1"/>
    </source>
</evidence>
<evidence type="ECO:0000313" key="2">
    <source>
        <dbReference type="Proteomes" id="UP001054902"/>
    </source>
</evidence>
<reference evidence="1 2" key="1">
    <citation type="journal article" date="2021" name="Sci. Rep.">
        <title>The genome of the diatom Chaetoceros tenuissimus carries an ancient integrated fragment of an extant virus.</title>
        <authorList>
            <person name="Hongo Y."/>
            <person name="Kimura K."/>
            <person name="Takaki Y."/>
            <person name="Yoshida Y."/>
            <person name="Baba S."/>
            <person name="Kobayashi G."/>
            <person name="Nagasaki K."/>
            <person name="Hano T."/>
            <person name="Tomaru Y."/>
        </authorList>
    </citation>
    <scope>NUCLEOTIDE SEQUENCE [LARGE SCALE GENOMIC DNA]</scope>
    <source>
        <strain evidence="1 2">NIES-3715</strain>
    </source>
</reference>
<organism evidence="1 2">
    <name type="scientific">Chaetoceros tenuissimus</name>
    <dbReference type="NCBI Taxonomy" id="426638"/>
    <lineage>
        <taxon>Eukaryota</taxon>
        <taxon>Sar</taxon>
        <taxon>Stramenopiles</taxon>
        <taxon>Ochrophyta</taxon>
        <taxon>Bacillariophyta</taxon>
        <taxon>Coscinodiscophyceae</taxon>
        <taxon>Chaetocerotophycidae</taxon>
        <taxon>Chaetocerotales</taxon>
        <taxon>Chaetocerotaceae</taxon>
        <taxon>Chaetoceros</taxon>
    </lineage>
</organism>
<protein>
    <recommendedName>
        <fullName evidence="3">Sulfotransferase</fullName>
    </recommendedName>
</protein>
<dbReference type="Proteomes" id="UP001054902">
    <property type="component" value="Unassembled WGS sequence"/>
</dbReference>
<comment type="caution">
    <text evidence="1">The sequence shown here is derived from an EMBL/GenBank/DDBJ whole genome shotgun (WGS) entry which is preliminary data.</text>
</comment>